<feature type="compositionally biased region" description="Basic and acidic residues" evidence="1">
    <location>
        <begin position="414"/>
        <end position="423"/>
    </location>
</feature>
<dbReference type="EMBL" id="KV426392">
    <property type="protein sequence ID" value="KZV81436.1"/>
    <property type="molecule type" value="Genomic_DNA"/>
</dbReference>
<dbReference type="AlphaFoldDB" id="A0A165BXN6"/>
<protein>
    <recommendedName>
        <fullName evidence="4">JmjC domain-containing protein</fullName>
    </recommendedName>
</protein>
<dbReference type="OrthoDB" id="4161428at2759"/>
<evidence type="ECO:0008006" key="4">
    <source>
        <dbReference type="Google" id="ProtNLM"/>
    </source>
</evidence>
<reference evidence="2 3" key="1">
    <citation type="journal article" date="2016" name="Mol. Biol. Evol.">
        <title>Comparative Genomics of Early-Diverging Mushroom-Forming Fungi Provides Insights into the Origins of Lignocellulose Decay Capabilities.</title>
        <authorList>
            <person name="Nagy L.G."/>
            <person name="Riley R."/>
            <person name="Tritt A."/>
            <person name="Adam C."/>
            <person name="Daum C."/>
            <person name="Floudas D."/>
            <person name="Sun H."/>
            <person name="Yadav J.S."/>
            <person name="Pangilinan J."/>
            <person name="Larsson K.H."/>
            <person name="Matsuura K."/>
            <person name="Barry K."/>
            <person name="Labutti K."/>
            <person name="Kuo R."/>
            <person name="Ohm R.A."/>
            <person name="Bhattacharya S.S."/>
            <person name="Shirouzu T."/>
            <person name="Yoshinaga Y."/>
            <person name="Martin F.M."/>
            <person name="Grigoriev I.V."/>
            <person name="Hibbett D.S."/>
        </authorList>
    </citation>
    <scope>NUCLEOTIDE SEQUENCE [LARGE SCALE GENOMIC DNA]</scope>
    <source>
        <strain evidence="2 3">HHB12029</strain>
    </source>
</reference>
<keyword evidence="3" id="KW-1185">Reference proteome</keyword>
<proteinExistence type="predicted"/>
<dbReference type="Proteomes" id="UP000077266">
    <property type="component" value="Unassembled WGS sequence"/>
</dbReference>
<dbReference type="InParanoid" id="A0A165BXN6"/>
<feature type="region of interest" description="Disordered" evidence="1">
    <location>
        <begin position="376"/>
        <end position="423"/>
    </location>
</feature>
<name>A0A165BXN6_EXIGL</name>
<sequence length="423" mass="47736">MEFPPKVRSQHLGLESDNDRIEISGASEFTNSEASKNANPSMDSWRLTWYTPFMETPWFLLHLLGDSSGLRRTEKLGLAEPKIVALSWDMIDLRGEVELSHPYYYVADHISPEGTGRFIRLHEGRQEIQYFRPDPEPKSLEAIQECIVDRVRGKSSKGYSYSVTLHPGDILVLPPCTVHRTYTAAHTIIERKHFYAWDMLHLTELALKLNVEHSRLLTHSQHPSSLRLLARMAISLGRGRKGPHGFYSAVPLRVIHALARVLRNPTAYAPRDDKEKVAKMLKADLDDLIWREHRADVLLGRTILELLDLVPGEPDMEADYDGGLDWDDAGPRQDVKAIPLDEICSKLHQLYCAHMATGLELSSIPAETMDELRLLVENPPPPPPRVQLAKRPRGGEEQVPGSSTTAAHNQAVERAAKKGRFTE</sequence>
<evidence type="ECO:0000256" key="1">
    <source>
        <dbReference type="SAM" id="MobiDB-lite"/>
    </source>
</evidence>
<gene>
    <name evidence="2" type="ORF">EXIGLDRAFT_844617</name>
</gene>
<accession>A0A165BXN6</accession>
<organism evidence="2 3">
    <name type="scientific">Exidia glandulosa HHB12029</name>
    <dbReference type="NCBI Taxonomy" id="1314781"/>
    <lineage>
        <taxon>Eukaryota</taxon>
        <taxon>Fungi</taxon>
        <taxon>Dikarya</taxon>
        <taxon>Basidiomycota</taxon>
        <taxon>Agaricomycotina</taxon>
        <taxon>Agaricomycetes</taxon>
        <taxon>Auriculariales</taxon>
        <taxon>Exidiaceae</taxon>
        <taxon>Exidia</taxon>
    </lineage>
</organism>
<dbReference type="STRING" id="1314781.A0A165BXN6"/>
<evidence type="ECO:0000313" key="3">
    <source>
        <dbReference type="Proteomes" id="UP000077266"/>
    </source>
</evidence>
<evidence type="ECO:0000313" key="2">
    <source>
        <dbReference type="EMBL" id="KZV81436.1"/>
    </source>
</evidence>